<dbReference type="Proteomes" id="UP000244336">
    <property type="component" value="Chromosome 2"/>
</dbReference>
<reference evidence="6 7" key="1">
    <citation type="submission" date="2018-04" db="EMBL/GenBank/DDBJ databases">
        <title>WGS assembly of Panicum hallii var. hallii HAL2.</title>
        <authorList>
            <person name="Lovell J."/>
            <person name="Jenkins J."/>
            <person name="Lowry D."/>
            <person name="Mamidi S."/>
            <person name="Sreedasyam A."/>
            <person name="Weng X."/>
            <person name="Barry K."/>
            <person name="Bonette J."/>
            <person name="Campitelli B."/>
            <person name="Daum C."/>
            <person name="Gordon S."/>
            <person name="Gould B."/>
            <person name="Lipzen A."/>
            <person name="MacQueen A."/>
            <person name="Palacio-Mejia J."/>
            <person name="Plott C."/>
            <person name="Shakirov E."/>
            <person name="Shu S."/>
            <person name="Yoshinaga Y."/>
            <person name="Zane M."/>
            <person name="Rokhsar D."/>
            <person name="Grimwood J."/>
            <person name="Schmutz J."/>
            <person name="Juenger T."/>
        </authorList>
    </citation>
    <scope>NUCLEOTIDE SEQUENCE [LARGE SCALE GENOMIC DNA]</scope>
    <source>
        <strain evidence="7">cv. HAL2</strain>
    </source>
</reference>
<dbReference type="PROSITE" id="PS51485">
    <property type="entry name" value="PHYTOCYANIN"/>
    <property type="match status" value="1"/>
</dbReference>
<dbReference type="InterPro" id="IPR008972">
    <property type="entry name" value="Cupredoxin"/>
</dbReference>
<dbReference type="PANTHER" id="PTHR33021:SF552">
    <property type="entry name" value="OS07G0105000 PROTEIN"/>
    <property type="match status" value="1"/>
</dbReference>
<protein>
    <recommendedName>
        <fullName evidence="5">Phytocyanin domain-containing protein</fullName>
    </recommendedName>
</protein>
<sequence length="253" mass="25501">MLATPLSATASSIVHCSIVTVTLLKNILAPSTGSLNLQAGERRGRHGKGAPGHDRRRRGRGRSGGAARRRGGPPSGRQRRLGRSGTSYNAWSAQQAFVQGDTMSFKYAASHDITEVTKAGYDACSGANPVKSYTGGATIVKLAAPGKRYFICSVPGHCAAGMKLEVTVAAAAVTAPAPGKGGKPRHKRSVAPTPAPAMAAPEPSSVPSTDGQPTVSTPTAAPAPKSSDAASIGVLGAKAGMALAVGMTLALAI</sequence>
<feature type="region of interest" description="Disordered" evidence="4">
    <location>
        <begin position="175"/>
        <end position="227"/>
    </location>
</feature>
<name>A0A2T7EK18_9POAL</name>
<evidence type="ECO:0000313" key="6">
    <source>
        <dbReference type="EMBL" id="PUZ68163.1"/>
    </source>
</evidence>
<dbReference type="OrthoDB" id="687020at2759"/>
<feature type="compositionally biased region" description="Low complexity" evidence="4">
    <location>
        <begin position="190"/>
        <end position="227"/>
    </location>
</feature>
<dbReference type="FunFam" id="2.60.40.420:FF:000003">
    <property type="entry name" value="Blue copper"/>
    <property type="match status" value="1"/>
</dbReference>
<dbReference type="Gene3D" id="2.60.40.420">
    <property type="entry name" value="Cupredoxins - blue copper proteins"/>
    <property type="match status" value="1"/>
</dbReference>
<dbReference type="GO" id="GO:0005886">
    <property type="term" value="C:plasma membrane"/>
    <property type="evidence" value="ECO:0007669"/>
    <property type="project" value="TreeGrafter"/>
</dbReference>
<keyword evidence="2" id="KW-0186">Copper</keyword>
<dbReference type="Gramene" id="PUZ68163">
    <property type="protein sequence ID" value="PUZ68163"/>
    <property type="gene ID" value="GQ55_2G003100"/>
</dbReference>
<evidence type="ECO:0000259" key="5">
    <source>
        <dbReference type="PROSITE" id="PS51485"/>
    </source>
</evidence>
<feature type="region of interest" description="Disordered" evidence="4">
    <location>
        <begin position="37"/>
        <end position="85"/>
    </location>
</feature>
<dbReference type="GO" id="GO:0009055">
    <property type="term" value="F:electron transfer activity"/>
    <property type="evidence" value="ECO:0007669"/>
    <property type="project" value="InterPro"/>
</dbReference>
<dbReference type="PROSITE" id="PS00196">
    <property type="entry name" value="COPPER_BLUE"/>
    <property type="match status" value="1"/>
</dbReference>
<keyword evidence="7" id="KW-1185">Reference proteome</keyword>
<dbReference type="STRING" id="1504633.A0A2T7EK18"/>
<dbReference type="InterPro" id="IPR028871">
    <property type="entry name" value="BlueCu_1_BS"/>
</dbReference>
<gene>
    <name evidence="6" type="ORF">GQ55_2G003100</name>
</gene>
<organism evidence="6 7">
    <name type="scientific">Panicum hallii var. hallii</name>
    <dbReference type="NCBI Taxonomy" id="1504633"/>
    <lineage>
        <taxon>Eukaryota</taxon>
        <taxon>Viridiplantae</taxon>
        <taxon>Streptophyta</taxon>
        <taxon>Embryophyta</taxon>
        <taxon>Tracheophyta</taxon>
        <taxon>Spermatophyta</taxon>
        <taxon>Magnoliopsida</taxon>
        <taxon>Liliopsida</taxon>
        <taxon>Poales</taxon>
        <taxon>Poaceae</taxon>
        <taxon>PACMAD clade</taxon>
        <taxon>Panicoideae</taxon>
        <taxon>Panicodae</taxon>
        <taxon>Paniceae</taxon>
        <taxon>Panicinae</taxon>
        <taxon>Panicum</taxon>
        <taxon>Panicum sect. Panicum</taxon>
    </lineage>
</organism>
<dbReference type="EMBL" id="CM009750">
    <property type="protein sequence ID" value="PUZ68163.1"/>
    <property type="molecule type" value="Genomic_DNA"/>
</dbReference>
<keyword evidence="3" id="KW-0325">Glycoprotein</keyword>
<dbReference type="PANTHER" id="PTHR33021">
    <property type="entry name" value="BLUE COPPER PROTEIN"/>
    <property type="match status" value="1"/>
</dbReference>
<evidence type="ECO:0000313" key="7">
    <source>
        <dbReference type="Proteomes" id="UP000244336"/>
    </source>
</evidence>
<proteinExistence type="predicted"/>
<feature type="domain" description="Phytocyanin" evidence="5">
    <location>
        <begin position="77"/>
        <end position="170"/>
    </location>
</feature>
<evidence type="ECO:0000256" key="1">
    <source>
        <dbReference type="ARBA" id="ARBA00022723"/>
    </source>
</evidence>
<dbReference type="AlphaFoldDB" id="A0A2T7EK18"/>
<keyword evidence="1" id="KW-0479">Metal-binding</keyword>
<evidence type="ECO:0000256" key="4">
    <source>
        <dbReference type="SAM" id="MobiDB-lite"/>
    </source>
</evidence>
<accession>A0A2T7EK18</accession>
<dbReference type="SUPFAM" id="SSF49503">
    <property type="entry name" value="Cupredoxins"/>
    <property type="match status" value="1"/>
</dbReference>
<evidence type="ECO:0000256" key="3">
    <source>
        <dbReference type="ARBA" id="ARBA00023180"/>
    </source>
</evidence>
<feature type="compositionally biased region" description="Basic residues" evidence="4">
    <location>
        <begin position="43"/>
        <end position="82"/>
    </location>
</feature>
<evidence type="ECO:0000256" key="2">
    <source>
        <dbReference type="ARBA" id="ARBA00023008"/>
    </source>
</evidence>
<dbReference type="GO" id="GO:0046872">
    <property type="term" value="F:metal ion binding"/>
    <property type="evidence" value="ECO:0007669"/>
    <property type="project" value="UniProtKB-KW"/>
</dbReference>
<dbReference type="InterPro" id="IPR039391">
    <property type="entry name" value="Phytocyanin-like"/>
</dbReference>
<dbReference type="InterPro" id="IPR003245">
    <property type="entry name" value="Phytocyanin_dom"/>
</dbReference>
<dbReference type="CDD" id="cd04216">
    <property type="entry name" value="Phytocyanin"/>
    <property type="match status" value="1"/>
</dbReference>
<dbReference type="Pfam" id="PF02298">
    <property type="entry name" value="Cu_bind_like"/>
    <property type="match status" value="1"/>
</dbReference>